<dbReference type="PhylomeDB" id="B8M3H3"/>
<feature type="non-terminal residue" evidence="1">
    <location>
        <position position="1"/>
    </location>
</feature>
<reference evidence="2" key="1">
    <citation type="journal article" date="2015" name="Genome Announc.">
        <title>Genome sequence of the AIDS-associated pathogen Penicillium marneffei (ATCC18224) and its near taxonomic relative Talaromyces stipitatus (ATCC10500).</title>
        <authorList>
            <person name="Nierman W.C."/>
            <person name="Fedorova-Abrams N.D."/>
            <person name="Andrianopoulos A."/>
        </authorList>
    </citation>
    <scope>NUCLEOTIDE SEQUENCE [LARGE SCALE GENOMIC DNA]</scope>
    <source>
        <strain evidence="2">ATCC 10500 / CBS 375.48 / QM 6759 / NRRL 1006</strain>
    </source>
</reference>
<dbReference type="PANTHER" id="PTHR34072:SF52">
    <property type="entry name" value="RIBONUCLEASE H"/>
    <property type="match status" value="1"/>
</dbReference>
<feature type="non-terminal residue" evidence="1">
    <location>
        <position position="107"/>
    </location>
</feature>
<sequence>KEYPPGSCQDIQVFLGFCNFYRRFIQGYSRIARPLTSLIKGSKDGKETGDFHKKWGSIQQEAFLELLSAFETRHHLEGSKYLVEVLMDYHNLQTFMKQSRLNGHQAR</sequence>
<dbReference type="AlphaFoldDB" id="B8M3H3"/>
<name>B8M3H3_TALSN</name>
<dbReference type="OrthoDB" id="5417660at2759"/>
<organism evidence="1 2">
    <name type="scientific">Talaromyces stipitatus (strain ATCC 10500 / CBS 375.48 / QM 6759 / NRRL 1006)</name>
    <name type="common">Penicillium stipitatum</name>
    <dbReference type="NCBI Taxonomy" id="441959"/>
    <lineage>
        <taxon>Eukaryota</taxon>
        <taxon>Fungi</taxon>
        <taxon>Dikarya</taxon>
        <taxon>Ascomycota</taxon>
        <taxon>Pezizomycotina</taxon>
        <taxon>Eurotiomycetes</taxon>
        <taxon>Eurotiomycetidae</taxon>
        <taxon>Eurotiales</taxon>
        <taxon>Trichocomaceae</taxon>
        <taxon>Talaromyces</taxon>
        <taxon>Talaromyces sect. Talaromyces</taxon>
    </lineage>
</organism>
<dbReference type="PANTHER" id="PTHR34072">
    <property type="entry name" value="ENZYMATIC POLYPROTEIN-RELATED"/>
    <property type="match status" value="1"/>
</dbReference>
<protein>
    <submittedName>
        <fullName evidence="1">Uncharacterized protein</fullName>
    </submittedName>
</protein>
<dbReference type="HOGENOM" id="CLU_2216296_0_0_1"/>
<proteinExistence type="predicted"/>
<dbReference type="VEuPathDB" id="FungiDB:TSTA_095940"/>
<dbReference type="EMBL" id="EQ962653">
    <property type="protein sequence ID" value="EED22345.1"/>
    <property type="molecule type" value="Genomic_DNA"/>
</dbReference>
<dbReference type="SUPFAM" id="SSF56672">
    <property type="entry name" value="DNA/RNA polymerases"/>
    <property type="match status" value="1"/>
</dbReference>
<dbReference type="GeneID" id="8105905"/>
<accession>B8M3H3</accession>
<dbReference type="InterPro" id="IPR043502">
    <property type="entry name" value="DNA/RNA_pol_sf"/>
</dbReference>
<evidence type="ECO:0000313" key="2">
    <source>
        <dbReference type="Proteomes" id="UP000001745"/>
    </source>
</evidence>
<evidence type="ECO:0000313" key="1">
    <source>
        <dbReference type="EMBL" id="EED22345.1"/>
    </source>
</evidence>
<dbReference type="InParanoid" id="B8M3H3"/>
<keyword evidence="2" id="KW-1185">Reference proteome</keyword>
<dbReference type="STRING" id="441959.B8M3H3"/>
<dbReference type="InterPro" id="IPR043128">
    <property type="entry name" value="Rev_trsase/Diguanyl_cyclase"/>
</dbReference>
<gene>
    <name evidence="1" type="ORF">TSTA_095940</name>
</gene>
<dbReference type="Proteomes" id="UP000001745">
    <property type="component" value="Unassembled WGS sequence"/>
</dbReference>
<dbReference type="Gene3D" id="3.30.70.270">
    <property type="match status" value="1"/>
</dbReference>
<dbReference type="RefSeq" id="XP_002479308.1">
    <property type="nucleotide sequence ID" value="XM_002479263.1"/>
</dbReference>